<protein>
    <recommendedName>
        <fullName evidence="9">Glycosyltransferase RgtA/B/C/D-like domain-containing protein</fullName>
    </recommendedName>
</protein>
<proteinExistence type="predicted"/>
<evidence type="ECO:0000313" key="10">
    <source>
        <dbReference type="EMBL" id="GAG54594.1"/>
    </source>
</evidence>
<feature type="transmembrane region" description="Helical" evidence="8">
    <location>
        <begin position="93"/>
        <end position="111"/>
    </location>
</feature>
<dbReference type="InterPro" id="IPR038731">
    <property type="entry name" value="RgtA/B/C-like"/>
</dbReference>
<keyword evidence="5 8" id="KW-0812">Transmembrane</keyword>
<feature type="transmembrane region" description="Helical" evidence="8">
    <location>
        <begin position="368"/>
        <end position="386"/>
    </location>
</feature>
<keyword evidence="6 8" id="KW-1133">Transmembrane helix</keyword>
<feature type="transmembrane region" description="Helical" evidence="8">
    <location>
        <begin position="174"/>
        <end position="200"/>
    </location>
</feature>
<name>X0YF55_9ZZZZ</name>
<comment type="caution">
    <text evidence="10">The sequence shown here is derived from an EMBL/GenBank/DDBJ whole genome shotgun (WGS) entry which is preliminary data.</text>
</comment>
<evidence type="ECO:0000256" key="6">
    <source>
        <dbReference type="ARBA" id="ARBA00022989"/>
    </source>
</evidence>
<evidence type="ECO:0000256" key="5">
    <source>
        <dbReference type="ARBA" id="ARBA00022692"/>
    </source>
</evidence>
<feature type="transmembrane region" description="Helical" evidence="8">
    <location>
        <begin position="306"/>
        <end position="328"/>
    </location>
</feature>
<dbReference type="AlphaFoldDB" id="X0YF55"/>
<gene>
    <name evidence="10" type="ORF">S01H4_16360</name>
</gene>
<keyword evidence="4" id="KW-0808">Transferase</keyword>
<evidence type="ECO:0000259" key="9">
    <source>
        <dbReference type="Pfam" id="PF13231"/>
    </source>
</evidence>
<evidence type="ECO:0000256" key="1">
    <source>
        <dbReference type="ARBA" id="ARBA00004651"/>
    </source>
</evidence>
<sequence length="461" mass="52984">MKMKKLALTNINIIYIVITISILGIATLSYINRFGAGITYDSIFYITGGDNIVKGDGYIDIWGKPTVNWPPLYSSFIAFFSLITGSAIQSANYVSIIFFGLNIFLVGIILFRITNNSYWPTILGLIIFSTSFDMYLVHRMAWSEPAFYFFMLLSLFYISKFLEQKSFTPLFLSSIFITLAIMARYVGVLFLFVGSFALIFKLKDSIAKKIKYFLILSLIPLLTLAAWITRNYLLTQSSFQRTIQIHPIKIADLKVLFDTLSNWFFPFGVSNKLELIGSFILVAISVSLLLYFSWQLLVKRNSLKPLPYIFLVFTIFFIATIFLFRLFLHAHDNAAFRFRLVSPVYISGLILVVWLVSVELNIKKTIPLIKYLLLSILLLLLLAHVIRIGRWVKGVDDGYGYASSKWKNSETINYVKSLPDSIKVYTNLPSLFCLYTDKNIESVYINDYSKINFIKNGFFRR</sequence>
<feature type="transmembrane region" description="Helical" evidence="8">
    <location>
        <begin position="72"/>
        <end position="88"/>
    </location>
</feature>
<dbReference type="GO" id="GO:0016763">
    <property type="term" value="F:pentosyltransferase activity"/>
    <property type="evidence" value="ECO:0007669"/>
    <property type="project" value="TreeGrafter"/>
</dbReference>
<evidence type="ECO:0000256" key="4">
    <source>
        <dbReference type="ARBA" id="ARBA00022679"/>
    </source>
</evidence>
<keyword evidence="2" id="KW-1003">Cell membrane</keyword>
<dbReference type="PANTHER" id="PTHR33908:SF11">
    <property type="entry name" value="MEMBRANE PROTEIN"/>
    <property type="match status" value="1"/>
</dbReference>
<dbReference type="EMBL" id="BART01007174">
    <property type="protein sequence ID" value="GAG54594.1"/>
    <property type="molecule type" value="Genomic_DNA"/>
</dbReference>
<dbReference type="PANTHER" id="PTHR33908">
    <property type="entry name" value="MANNOSYLTRANSFERASE YKCB-RELATED"/>
    <property type="match status" value="1"/>
</dbReference>
<feature type="transmembrane region" description="Helical" evidence="8">
    <location>
        <begin position="334"/>
        <end position="356"/>
    </location>
</feature>
<keyword evidence="7 8" id="KW-0472">Membrane</keyword>
<dbReference type="Pfam" id="PF13231">
    <property type="entry name" value="PMT_2"/>
    <property type="match status" value="1"/>
</dbReference>
<dbReference type="GO" id="GO:0008610">
    <property type="term" value="P:lipid biosynthetic process"/>
    <property type="evidence" value="ECO:0007669"/>
    <property type="project" value="UniProtKB-ARBA"/>
</dbReference>
<feature type="transmembrane region" description="Helical" evidence="8">
    <location>
        <begin position="275"/>
        <end position="294"/>
    </location>
</feature>
<dbReference type="InterPro" id="IPR050297">
    <property type="entry name" value="LipidA_mod_glycosyltrf_83"/>
</dbReference>
<evidence type="ECO:0000256" key="7">
    <source>
        <dbReference type="ARBA" id="ARBA00023136"/>
    </source>
</evidence>
<feature type="domain" description="Glycosyltransferase RgtA/B/C/D-like" evidence="9">
    <location>
        <begin position="70"/>
        <end position="227"/>
    </location>
</feature>
<evidence type="ECO:0000256" key="8">
    <source>
        <dbReference type="SAM" id="Phobius"/>
    </source>
</evidence>
<organism evidence="10">
    <name type="scientific">marine sediment metagenome</name>
    <dbReference type="NCBI Taxonomy" id="412755"/>
    <lineage>
        <taxon>unclassified sequences</taxon>
        <taxon>metagenomes</taxon>
        <taxon>ecological metagenomes</taxon>
    </lineage>
</organism>
<feature type="transmembrane region" description="Helical" evidence="8">
    <location>
        <begin position="212"/>
        <end position="229"/>
    </location>
</feature>
<dbReference type="GO" id="GO:0005886">
    <property type="term" value="C:plasma membrane"/>
    <property type="evidence" value="ECO:0007669"/>
    <property type="project" value="UniProtKB-SubCell"/>
</dbReference>
<feature type="transmembrane region" description="Helical" evidence="8">
    <location>
        <begin position="146"/>
        <end position="162"/>
    </location>
</feature>
<evidence type="ECO:0000256" key="3">
    <source>
        <dbReference type="ARBA" id="ARBA00022676"/>
    </source>
</evidence>
<feature type="transmembrane region" description="Helical" evidence="8">
    <location>
        <begin position="12"/>
        <end position="31"/>
    </location>
</feature>
<evidence type="ECO:0000256" key="2">
    <source>
        <dbReference type="ARBA" id="ARBA00022475"/>
    </source>
</evidence>
<reference evidence="10" key="1">
    <citation type="journal article" date="2014" name="Front. Microbiol.">
        <title>High frequency of phylogenetically diverse reductive dehalogenase-homologous genes in deep subseafloor sedimentary metagenomes.</title>
        <authorList>
            <person name="Kawai M."/>
            <person name="Futagami T."/>
            <person name="Toyoda A."/>
            <person name="Takaki Y."/>
            <person name="Nishi S."/>
            <person name="Hori S."/>
            <person name="Arai W."/>
            <person name="Tsubouchi T."/>
            <person name="Morono Y."/>
            <person name="Uchiyama I."/>
            <person name="Ito T."/>
            <person name="Fujiyama A."/>
            <person name="Inagaki F."/>
            <person name="Takami H."/>
        </authorList>
    </citation>
    <scope>NUCLEOTIDE SEQUENCE</scope>
    <source>
        <strain evidence="10">Expedition CK06-06</strain>
    </source>
</reference>
<comment type="subcellular location">
    <subcellularLocation>
        <location evidence="1">Cell membrane</location>
        <topology evidence="1">Multi-pass membrane protein</topology>
    </subcellularLocation>
</comment>
<keyword evidence="3" id="KW-0328">Glycosyltransferase</keyword>
<accession>X0YF55</accession>